<dbReference type="EMBL" id="JXYA01000002">
    <property type="protein sequence ID" value="KJZ12965.1"/>
    <property type="molecule type" value="Genomic_DNA"/>
</dbReference>
<organism evidence="1 2">
    <name type="scientific">Pseudoalteromonas rubra</name>
    <dbReference type="NCBI Taxonomy" id="43658"/>
    <lineage>
        <taxon>Bacteria</taxon>
        <taxon>Pseudomonadati</taxon>
        <taxon>Pseudomonadota</taxon>
        <taxon>Gammaproteobacteria</taxon>
        <taxon>Alteromonadales</taxon>
        <taxon>Pseudoalteromonadaceae</taxon>
        <taxon>Pseudoalteromonas</taxon>
    </lineage>
</organism>
<accession>A0A0F4R0D0</accession>
<comment type="caution">
    <text evidence="1">The sequence shown here is derived from an EMBL/GenBank/DDBJ whole genome shotgun (WGS) entry which is preliminary data.</text>
</comment>
<dbReference type="OrthoDB" id="197869at2"/>
<proteinExistence type="predicted"/>
<protein>
    <recommendedName>
        <fullName evidence="3">Porin domain-containing protein</fullName>
    </recommendedName>
</protein>
<dbReference type="SUPFAM" id="SSF56935">
    <property type="entry name" value="Porins"/>
    <property type="match status" value="1"/>
</dbReference>
<gene>
    <name evidence="1" type="ORF">TW77_01015</name>
</gene>
<dbReference type="Proteomes" id="UP000033452">
    <property type="component" value="Unassembled WGS sequence"/>
</dbReference>
<dbReference type="AlphaFoldDB" id="A0A0F4R0D0"/>
<keyword evidence="2" id="KW-1185">Reference proteome</keyword>
<name>A0A0F4R0D0_9GAMM</name>
<evidence type="ECO:0000313" key="2">
    <source>
        <dbReference type="Proteomes" id="UP000033452"/>
    </source>
</evidence>
<sequence>MNCNNAVKWVIGGVMVTSSFTSYAEIVFNGFASLRATAADSDGGAPPFPTLHGDGDVSFSDESLFALQARADLSEGLSATVQMIAEGQDDFEVEARWAYVSYEINPQHTVSMGRFANPSFYQSEYQNVGYTHNFGRLPKAVYAGFDFTTIEGISLDSNFVFGEYALSTKLLYGSWRGTTYLAATQQDESFGFKDEISVRLELTKGWWTVYGGFFIVEIEGGSVDTNAILGNAQQAIALAQSQGASAAQVKAFEDAVTWDGKNGLYGYTGFHIDYDRVILDFEYADYGVEDSSDGFNQVWYTAFGYRVFDDTIVTLHHEKFLQDNKDLDFLNGVDQPTLKATGIAIRNSLALREFDGIGLSVRYDFHPNAALKFQYVAGEDTRPSVGDYSIWSAGVDLIF</sequence>
<dbReference type="RefSeq" id="WP_046003115.1">
    <property type="nucleotide sequence ID" value="NZ_JXYA01000002.1"/>
</dbReference>
<reference evidence="1 2" key="1">
    <citation type="journal article" date="2015" name="BMC Genomics">
        <title>Genome mining reveals unlocked bioactive potential of marine Gram-negative bacteria.</title>
        <authorList>
            <person name="Machado H."/>
            <person name="Sonnenschein E.C."/>
            <person name="Melchiorsen J."/>
            <person name="Gram L."/>
        </authorList>
    </citation>
    <scope>NUCLEOTIDE SEQUENCE [LARGE SCALE GENOMIC DNA]</scope>
    <source>
        <strain evidence="1 2">S2471</strain>
    </source>
</reference>
<evidence type="ECO:0000313" key="1">
    <source>
        <dbReference type="EMBL" id="KJZ12965.1"/>
    </source>
</evidence>
<dbReference type="PATRIC" id="fig|43658.5.peg.208"/>
<evidence type="ECO:0008006" key="3">
    <source>
        <dbReference type="Google" id="ProtNLM"/>
    </source>
</evidence>